<keyword evidence="7" id="KW-1185">Reference proteome</keyword>
<keyword evidence="5" id="KW-0732">Signal</keyword>
<evidence type="ECO:0000256" key="2">
    <source>
        <dbReference type="ARBA" id="ARBA00022679"/>
    </source>
</evidence>
<dbReference type="PANTHER" id="PTHR11571:SF224">
    <property type="entry name" value="HEMATOPOIETIC PROSTAGLANDIN D SYNTHASE"/>
    <property type="match status" value="1"/>
</dbReference>
<evidence type="ECO:0000313" key="8">
    <source>
        <dbReference type="WBParaSite" id="MhA1_Contig1774.frz3.gene1"/>
    </source>
</evidence>
<dbReference type="GO" id="GO:0006749">
    <property type="term" value="P:glutathione metabolic process"/>
    <property type="evidence" value="ECO:0007669"/>
    <property type="project" value="TreeGrafter"/>
</dbReference>
<evidence type="ECO:0000256" key="3">
    <source>
        <dbReference type="ARBA" id="ARBA00038317"/>
    </source>
</evidence>
<comment type="similarity">
    <text evidence="3">Belongs to the GST superfamily. Sigma family.</text>
</comment>
<dbReference type="GO" id="GO:0004364">
    <property type="term" value="F:glutathione transferase activity"/>
    <property type="evidence" value="ECO:0007669"/>
    <property type="project" value="UniProtKB-EC"/>
</dbReference>
<evidence type="ECO:0000256" key="4">
    <source>
        <dbReference type="ARBA" id="ARBA00047960"/>
    </source>
</evidence>
<reference evidence="8" key="1">
    <citation type="submission" date="2016-11" db="UniProtKB">
        <authorList>
            <consortium name="WormBaseParasite"/>
        </authorList>
    </citation>
    <scope>IDENTIFICATION</scope>
</reference>
<keyword evidence="2" id="KW-0808">Transferase</keyword>
<protein>
    <recommendedName>
        <fullName evidence="1">glutathione transferase</fullName>
        <ecNumber evidence="1">2.5.1.18</ecNumber>
    </recommendedName>
</protein>
<sequence length="174" mass="19964">MFNYSNHLLFVISLLFCLISTIIGDGSTAESKDAVPIRRQIVQNQSHRQFIAPIKIQDDVSFPNEQQQINLNPSKVPLNNLTLYYLNFRGRGEPIRLLLNYLNIPFIDHRLSRERWSGTDGLGEAFKNRTPFGHVPLIKLVDGREMAESFAIMRLIARQNDLVGDDPWETAKIE</sequence>
<feature type="signal peptide" evidence="5">
    <location>
        <begin position="1"/>
        <end position="24"/>
    </location>
</feature>
<dbReference type="EC" id="2.5.1.18" evidence="1"/>
<dbReference type="WBParaSite" id="MhA1_Contig1774.frz3.gene1">
    <property type="protein sequence ID" value="MhA1_Contig1774.frz3.gene1"/>
    <property type="gene ID" value="MhA1_Contig1774.frz3.gene1"/>
</dbReference>
<dbReference type="PROSITE" id="PS50404">
    <property type="entry name" value="GST_NTER"/>
    <property type="match status" value="1"/>
</dbReference>
<dbReference type="Proteomes" id="UP000095281">
    <property type="component" value="Unplaced"/>
</dbReference>
<feature type="domain" description="GST N-terminal" evidence="6">
    <location>
        <begin position="79"/>
        <end position="164"/>
    </location>
</feature>
<comment type="catalytic activity">
    <reaction evidence="4">
        <text>RX + glutathione = an S-substituted glutathione + a halide anion + H(+)</text>
        <dbReference type="Rhea" id="RHEA:16437"/>
        <dbReference type="ChEBI" id="CHEBI:15378"/>
        <dbReference type="ChEBI" id="CHEBI:16042"/>
        <dbReference type="ChEBI" id="CHEBI:17792"/>
        <dbReference type="ChEBI" id="CHEBI:57925"/>
        <dbReference type="ChEBI" id="CHEBI:90779"/>
        <dbReference type="EC" id="2.5.1.18"/>
    </reaction>
</comment>
<dbReference type="AlphaFoldDB" id="A0A1I8B9Y4"/>
<organism evidence="7 8">
    <name type="scientific">Meloidogyne hapla</name>
    <name type="common">Root-knot nematode worm</name>
    <dbReference type="NCBI Taxonomy" id="6305"/>
    <lineage>
        <taxon>Eukaryota</taxon>
        <taxon>Metazoa</taxon>
        <taxon>Ecdysozoa</taxon>
        <taxon>Nematoda</taxon>
        <taxon>Chromadorea</taxon>
        <taxon>Rhabditida</taxon>
        <taxon>Tylenchina</taxon>
        <taxon>Tylenchomorpha</taxon>
        <taxon>Tylenchoidea</taxon>
        <taxon>Meloidogynidae</taxon>
        <taxon>Meloidogyninae</taxon>
        <taxon>Meloidogyne</taxon>
    </lineage>
</organism>
<accession>A0A1I8B9Y4</accession>
<name>A0A1I8B9Y4_MELHA</name>
<evidence type="ECO:0000259" key="6">
    <source>
        <dbReference type="PROSITE" id="PS50404"/>
    </source>
</evidence>
<dbReference type="SUPFAM" id="SSF52833">
    <property type="entry name" value="Thioredoxin-like"/>
    <property type="match status" value="1"/>
</dbReference>
<evidence type="ECO:0000313" key="7">
    <source>
        <dbReference type="Proteomes" id="UP000095281"/>
    </source>
</evidence>
<evidence type="ECO:0000256" key="1">
    <source>
        <dbReference type="ARBA" id="ARBA00012452"/>
    </source>
</evidence>
<dbReference type="InterPro" id="IPR036249">
    <property type="entry name" value="Thioredoxin-like_sf"/>
</dbReference>
<dbReference type="Pfam" id="PF13409">
    <property type="entry name" value="GST_N_2"/>
    <property type="match status" value="1"/>
</dbReference>
<dbReference type="Gene3D" id="1.20.1050.10">
    <property type="match status" value="1"/>
</dbReference>
<dbReference type="CDD" id="cd03039">
    <property type="entry name" value="GST_N_Sigma_like"/>
    <property type="match status" value="1"/>
</dbReference>
<proteinExistence type="inferred from homology"/>
<dbReference type="InterPro" id="IPR050213">
    <property type="entry name" value="GST_superfamily"/>
</dbReference>
<dbReference type="InterPro" id="IPR004045">
    <property type="entry name" value="Glutathione_S-Trfase_N"/>
</dbReference>
<feature type="chain" id="PRO_5009315590" description="glutathione transferase" evidence="5">
    <location>
        <begin position="25"/>
        <end position="174"/>
    </location>
</feature>
<dbReference type="PANTHER" id="PTHR11571">
    <property type="entry name" value="GLUTATHIONE S-TRANSFERASE"/>
    <property type="match status" value="1"/>
</dbReference>
<dbReference type="Gene3D" id="3.40.30.10">
    <property type="entry name" value="Glutaredoxin"/>
    <property type="match status" value="1"/>
</dbReference>
<evidence type="ECO:0000256" key="5">
    <source>
        <dbReference type="SAM" id="SignalP"/>
    </source>
</evidence>